<proteinExistence type="predicted"/>
<evidence type="ECO:0000313" key="2">
    <source>
        <dbReference type="Proteomes" id="UP000247409"/>
    </source>
</evidence>
<dbReference type="AlphaFoldDB" id="A0A2V3IYL1"/>
<sequence length="175" mass="18526">MAFETDTWGEKACENESLEEATGCARSSQQWQNDSCYLVSGESDDGSSAGCEKGDVVGLVFGRYELAIFAAGMGFLSDEGKDSAAVKTVDLNNSCEEKLGNQNGKSATRAFLGQVTAPSVAAALEEEIAPDFSVAALPLAKSNAVNKIPLIQCVSSQTEIMLRGKEGVFDDSFFQ</sequence>
<accession>A0A2V3IYL1</accession>
<comment type="caution">
    <text evidence="1">The sequence shown here is derived from an EMBL/GenBank/DDBJ whole genome shotgun (WGS) entry which is preliminary data.</text>
</comment>
<reference evidence="1 2" key="1">
    <citation type="journal article" date="2018" name="Mol. Biol. Evol.">
        <title>Analysis of the draft genome of the red seaweed Gracilariopsis chorda provides insights into genome size evolution in Rhodophyta.</title>
        <authorList>
            <person name="Lee J."/>
            <person name="Yang E.C."/>
            <person name="Graf L."/>
            <person name="Yang J.H."/>
            <person name="Qiu H."/>
            <person name="Zel Zion U."/>
            <person name="Chan C.X."/>
            <person name="Stephens T.G."/>
            <person name="Weber A.P.M."/>
            <person name="Boo G.H."/>
            <person name="Boo S.M."/>
            <person name="Kim K.M."/>
            <person name="Shin Y."/>
            <person name="Jung M."/>
            <person name="Lee S.J."/>
            <person name="Yim H.S."/>
            <person name="Lee J.H."/>
            <person name="Bhattacharya D."/>
            <person name="Yoon H.S."/>
        </authorList>
    </citation>
    <scope>NUCLEOTIDE SEQUENCE [LARGE SCALE GENOMIC DNA]</scope>
    <source>
        <strain evidence="1 2">SKKU-2015</strain>
        <tissue evidence="1">Whole body</tissue>
    </source>
</reference>
<protein>
    <submittedName>
        <fullName evidence="1">Uncharacterized protein</fullName>
    </submittedName>
</protein>
<dbReference type="Proteomes" id="UP000247409">
    <property type="component" value="Unassembled WGS sequence"/>
</dbReference>
<dbReference type="EMBL" id="NBIV01000027">
    <property type="protein sequence ID" value="PXF47238.1"/>
    <property type="molecule type" value="Genomic_DNA"/>
</dbReference>
<keyword evidence="2" id="KW-1185">Reference proteome</keyword>
<organism evidence="1 2">
    <name type="scientific">Gracilariopsis chorda</name>
    <dbReference type="NCBI Taxonomy" id="448386"/>
    <lineage>
        <taxon>Eukaryota</taxon>
        <taxon>Rhodophyta</taxon>
        <taxon>Florideophyceae</taxon>
        <taxon>Rhodymeniophycidae</taxon>
        <taxon>Gracilariales</taxon>
        <taxon>Gracilariaceae</taxon>
        <taxon>Gracilariopsis</taxon>
    </lineage>
</organism>
<name>A0A2V3IYL1_9FLOR</name>
<evidence type="ECO:0000313" key="1">
    <source>
        <dbReference type="EMBL" id="PXF47238.1"/>
    </source>
</evidence>
<gene>
    <name evidence="1" type="ORF">BWQ96_03013</name>
</gene>